<proteinExistence type="predicted"/>
<name>A0A484PX64_9ZZZZ</name>
<accession>A0A484PX64</accession>
<reference evidence="1" key="1">
    <citation type="submission" date="2019-03" db="EMBL/GenBank/DDBJ databases">
        <authorList>
            <person name="Danneels B."/>
        </authorList>
    </citation>
    <scope>NUCLEOTIDE SEQUENCE</scope>
</reference>
<sequence>MTTLATPFLDTLLADGVITARHHDAARARLAHATSEPFDSLGSALFWLAGENIVTDEEMEEMEEVSLRDAAFASNATRVQALDEYDDCLFEQFDREEAERIRATPWHQRHRPWLIASGVAVLATGLVWFLQPSRVPPACDDPAVVKTLRSALHNAESRTLQANPMLRMDSRPNYLLTEFASIQELGHLKQERVRGCLATASIDGHEQPFAFEILQGESGNGFRIEGGNARLLQARYHQVDAAGQRQTLGLPVGEAALAQALRQAVKDRQQRQASGGVRARDVPAGQDRIRDVVALDDCKESAHEELTCTLMAQYQDPMLARGGNGGWVLLESEFTFERNEGDLRAARAFDHQFLNAVLRARLAEAGVDAIGIDRAGQVTPAP</sequence>
<protein>
    <submittedName>
        <fullName evidence="1">Uncharacterized protein</fullName>
    </submittedName>
</protein>
<evidence type="ECO:0000313" key="1">
    <source>
        <dbReference type="EMBL" id="VFR29097.1"/>
    </source>
</evidence>
<dbReference type="EMBL" id="CAADHY010000024">
    <property type="protein sequence ID" value="VFR29097.1"/>
    <property type="molecule type" value="Genomic_DNA"/>
</dbReference>
<organism evidence="1">
    <name type="scientific">plant metagenome</name>
    <dbReference type="NCBI Taxonomy" id="1297885"/>
    <lineage>
        <taxon>unclassified sequences</taxon>
        <taxon>metagenomes</taxon>
        <taxon>organismal metagenomes</taxon>
    </lineage>
</organism>
<gene>
    <name evidence="1" type="ORF">AMP9_1486</name>
</gene>
<dbReference type="AlphaFoldDB" id="A0A484PX64"/>